<name>A0A0A6PEP4_9GAMM</name>
<accession>A0A0A6PEP4</accession>
<evidence type="ECO:0000313" key="2">
    <source>
        <dbReference type="Proteomes" id="UP000030428"/>
    </source>
</evidence>
<dbReference type="EMBL" id="JSZA02000230">
    <property type="protein sequence ID" value="KHD09218.1"/>
    <property type="molecule type" value="Genomic_DNA"/>
</dbReference>
<proteinExistence type="predicted"/>
<protein>
    <submittedName>
        <fullName evidence="1">Uncharacterized protein</fullName>
    </submittedName>
</protein>
<gene>
    <name evidence="1" type="ORF">PN36_30640</name>
</gene>
<dbReference type="Proteomes" id="UP000030428">
    <property type="component" value="Unassembled WGS sequence"/>
</dbReference>
<reference evidence="1 2" key="1">
    <citation type="journal article" date="2016" name="Front. Microbiol.">
        <title>Single-Cell (Meta-)Genomics of a Dimorphic Candidatus Thiomargarita nelsonii Reveals Genomic Plasticity.</title>
        <authorList>
            <person name="Flood B.E."/>
            <person name="Fliss P."/>
            <person name="Jones D.S."/>
            <person name="Dick G.J."/>
            <person name="Jain S."/>
            <person name="Kaster A.K."/>
            <person name="Winkel M."/>
            <person name="Mussmann M."/>
            <person name="Bailey J."/>
        </authorList>
    </citation>
    <scope>NUCLEOTIDE SEQUENCE [LARGE SCALE GENOMIC DNA]</scope>
    <source>
        <strain evidence="1">Hydrate Ridge</strain>
    </source>
</reference>
<dbReference type="AlphaFoldDB" id="A0A0A6PEP4"/>
<comment type="caution">
    <text evidence="1">The sequence shown here is derived from an EMBL/GenBank/DDBJ whole genome shotgun (WGS) entry which is preliminary data.</text>
</comment>
<keyword evidence="2" id="KW-1185">Reference proteome</keyword>
<organism evidence="1 2">
    <name type="scientific">Candidatus Thiomargarita nelsonii</name>
    <dbReference type="NCBI Taxonomy" id="1003181"/>
    <lineage>
        <taxon>Bacteria</taxon>
        <taxon>Pseudomonadati</taxon>
        <taxon>Pseudomonadota</taxon>
        <taxon>Gammaproteobacteria</taxon>
        <taxon>Thiotrichales</taxon>
        <taxon>Thiotrichaceae</taxon>
        <taxon>Thiomargarita</taxon>
    </lineage>
</organism>
<evidence type="ECO:0000313" key="1">
    <source>
        <dbReference type="EMBL" id="KHD09218.1"/>
    </source>
</evidence>
<sequence length="671" mass="76699">MSNFMQFKKAVQKQFARMAKHELFVSSTDKDTMWERYLTSFPEGTNPMFRERAEHDCGCCRQFIKSCGNVVAIIDNKVETIWDINIGGHYQVVADAMSALVKSNDIGNIFLSSENKLGTDKNRELSEVGQLINEWHHFYFELPTQFVKHGAEIGAILSEQQSRKDVFKRGITEITTEAIDTVLELISQNSLYRGEEHKKTIEAFSKEKAKFDTLTPEKQDIFCWVRSVKIGGAARLRNSVIGTLLTDLSEGVNLETAVESFETKVAPQNYKRTTALVTKRMIDSAQKKVEELGILSSLSRRFAVVEDITVNNVLFVDRDSKKAMNVFDDMSKEVLVKVDSFSKVEEVSIDKFINDILPKADRVEVMFENRLVNNLMSLIAPIHLESKGIFKWANNFSWSYNGEVTDSIKDRVKKAGGRVDGILRCSLSWFNYDDLDIHVIEPNGNHIKFPKAREVQPSSGVLDVDMNVGDSDSRNAVENIIWTSRSKIQEGKYKLFVNNFTKREDIDVGFDVEIEYDGSIHSFHYPKMVRNEEDVTVAEFHFSLKDGLKFIQSLPSTQASKTVWDVNTQQFQKVSMIMTSPNHWDGNKTGNKHWFFIMHDCINPNKTRGFYNEFLHHDLTQHRKVFELMSSKMMTEQSDKQLSGLGFSSTQGNHLLCKVSGSFSRTIKLKF</sequence>